<evidence type="ECO:0000313" key="1">
    <source>
        <dbReference type="EMBL" id="QGY01880.1"/>
    </source>
</evidence>
<sequence>MHRTRMCRQRENGSGGSRRWAILTLLSMAPLVAPSASSQTRTARKIGVLWHAATPEDEAIYAAPLRKGFSDLGYVENRDFQLIETYAAEKYERFTANARMLVDQNVDVIVAVTGPAATAAQSVTTTTPIVFLVVPDPVGRKFAQSLSRPGGNLTGLSTVAVDLSSKRLEQLKAAIPSLSRISLFVIPKDASMSRSVEAQTRSIAAKINVELEVDQINTPEELDGAFSSVRRRGIPAVILMQDPLFFNERQQIAKLGLSNHVATMVANGLMVRDGCLMSYGPNFPAQFRRAASFVDKILKGQSPSEIPIEEPARIELVLNFKTANTLGLTIPDALLTQADEVIE</sequence>
<dbReference type="Pfam" id="PF04392">
    <property type="entry name" value="ABC_sub_bind"/>
    <property type="match status" value="1"/>
</dbReference>
<dbReference type="InterPro" id="IPR007487">
    <property type="entry name" value="ABC_transpt-TYRBP-like"/>
</dbReference>
<gene>
    <name evidence="1" type="ORF">MMSR116_08310</name>
</gene>
<dbReference type="PANTHER" id="PTHR35271">
    <property type="entry name" value="ABC TRANSPORTER, SUBSTRATE-BINDING LIPOPROTEIN-RELATED"/>
    <property type="match status" value="1"/>
</dbReference>
<dbReference type="PANTHER" id="PTHR35271:SF1">
    <property type="entry name" value="ABC TRANSPORTER, SUBSTRATE-BINDING LIPOPROTEIN"/>
    <property type="match status" value="1"/>
</dbReference>
<dbReference type="Gene3D" id="3.40.50.2300">
    <property type="match status" value="2"/>
</dbReference>
<name>A0A6B9FGT9_9HYPH</name>
<evidence type="ECO:0000313" key="2">
    <source>
        <dbReference type="Proteomes" id="UP000012488"/>
    </source>
</evidence>
<organism evidence="1 2">
    <name type="scientific">Methylobacterium mesophilicum SR1.6/6</name>
    <dbReference type="NCBI Taxonomy" id="908290"/>
    <lineage>
        <taxon>Bacteria</taxon>
        <taxon>Pseudomonadati</taxon>
        <taxon>Pseudomonadota</taxon>
        <taxon>Alphaproteobacteria</taxon>
        <taxon>Hyphomicrobiales</taxon>
        <taxon>Methylobacteriaceae</taxon>
        <taxon>Methylobacterium</taxon>
    </lineage>
</organism>
<dbReference type="AlphaFoldDB" id="A0A6B9FGT9"/>
<reference evidence="1 2" key="1">
    <citation type="journal article" date="2012" name="Genet. Mol. Biol.">
        <title>Analysis of 16S rRNA and mxaF genes revealing insights into Methylobacterium niche-specific plant association.</title>
        <authorList>
            <person name="Dourado M.N."/>
            <person name="Andreote F.D."/>
            <person name="Dini-Andreote F."/>
            <person name="Conti R."/>
            <person name="Araujo J.M."/>
            <person name="Araujo W.L."/>
        </authorList>
    </citation>
    <scope>NUCLEOTIDE SEQUENCE [LARGE SCALE GENOMIC DNA]</scope>
    <source>
        <strain evidence="1 2">SR1.6/6</strain>
    </source>
</reference>
<dbReference type="Proteomes" id="UP000012488">
    <property type="component" value="Chromosome"/>
</dbReference>
<reference evidence="1 2" key="2">
    <citation type="journal article" date="2013" name="Genome Announc.">
        <title>Draft Genome Sequence of Methylobacterium mesophilicum Strain SR1.6/6, Isolated from Citrus sinensis.</title>
        <authorList>
            <person name="Marinho Almeida D."/>
            <person name="Dini-Andreote F."/>
            <person name="Camargo Neves A.A."/>
            <person name="Juca Ramos R.T."/>
            <person name="Andreote F.D."/>
            <person name="Carneiro A.R."/>
            <person name="Oliveira de Souza Lima A."/>
            <person name="Caracciolo Gomes de Sa P.H."/>
            <person name="Ribeiro Barbosa M.S."/>
            <person name="Araujo W.L."/>
            <person name="Silva A."/>
        </authorList>
    </citation>
    <scope>NUCLEOTIDE SEQUENCE [LARGE SCALE GENOMIC DNA]</scope>
    <source>
        <strain evidence="1 2">SR1.6/6</strain>
    </source>
</reference>
<protein>
    <recommendedName>
        <fullName evidence="3">ABC transporter substrate-binding protein</fullName>
    </recommendedName>
</protein>
<proteinExistence type="predicted"/>
<evidence type="ECO:0008006" key="3">
    <source>
        <dbReference type="Google" id="ProtNLM"/>
    </source>
</evidence>
<dbReference type="CDD" id="cd06325">
    <property type="entry name" value="PBP1_ABC_unchar_transporter"/>
    <property type="match status" value="1"/>
</dbReference>
<dbReference type="EMBL" id="CP043538">
    <property type="protein sequence ID" value="QGY01880.1"/>
    <property type="molecule type" value="Genomic_DNA"/>
</dbReference>
<dbReference type="KEGG" id="mmes:MMSR116_08310"/>
<accession>A0A6B9FGT9</accession>